<dbReference type="Pfam" id="PF00011">
    <property type="entry name" value="HSP20"/>
    <property type="match status" value="1"/>
</dbReference>
<accession>A0A8H5CXQ8</accession>
<sequence>MGVLDSQDRQHSLESFRSNYALINLTMSSVFMYEPYYNFDRFLEQALRSPMNTSDSSQVERASSFAPRAFKPRMDLHEDTDRNLVTATFELPGVNRSDVQLDVHDGLLTVAAETKFSTEHEESGYAVRERQFGKFSRSLRLPLGTKDTDIKASMSDGVLTITFPKRSPEQEPRKIAIN</sequence>
<evidence type="ECO:0000313" key="5">
    <source>
        <dbReference type="EMBL" id="KAF5348532.1"/>
    </source>
</evidence>
<dbReference type="EMBL" id="JAACJO010000019">
    <property type="protein sequence ID" value="KAF5348532.1"/>
    <property type="molecule type" value="Genomic_DNA"/>
</dbReference>
<evidence type="ECO:0000256" key="3">
    <source>
        <dbReference type="RuleBase" id="RU003616"/>
    </source>
</evidence>
<protein>
    <recommendedName>
        <fullName evidence="4">SHSP domain-containing protein</fullName>
    </recommendedName>
</protein>
<dbReference type="Gene3D" id="2.60.40.790">
    <property type="match status" value="1"/>
</dbReference>
<dbReference type="CDD" id="cd06464">
    <property type="entry name" value="ACD_sHsps-like"/>
    <property type="match status" value="1"/>
</dbReference>
<dbReference type="PANTHER" id="PTHR11527">
    <property type="entry name" value="HEAT-SHOCK PROTEIN 20 FAMILY MEMBER"/>
    <property type="match status" value="1"/>
</dbReference>
<dbReference type="SUPFAM" id="SSF49764">
    <property type="entry name" value="HSP20-like chaperones"/>
    <property type="match status" value="1"/>
</dbReference>
<evidence type="ECO:0000313" key="6">
    <source>
        <dbReference type="Proteomes" id="UP000559027"/>
    </source>
</evidence>
<comment type="similarity">
    <text evidence="2 3">Belongs to the small heat shock protein (HSP20) family.</text>
</comment>
<dbReference type="InterPro" id="IPR002068">
    <property type="entry name" value="A-crystallin/Hsp20_dom"/>
</dbReference>
<keyword evidence="6" id="KW-1185">Reference proteome</keyword>
<gene>
    <name evidence="5" type="ORF">D9756_009543</name>
</gene>
<reference evidence="5 6" key="1">
    <citation type="journal article" date="2020" name="ISME J.">
        <title>Uncovering the hidden diversity of litter-decomposition mechanisms in mushroom-forming fungi.</title>
        <authorList>
            <person name="Floudas D."/>
            <person name="Bentzer J."/>
            <person name="Ahren D."/>
            <person name="Johansson T."/>
            <person name="Persson P."/>
            <person name="Tunlid A."/>
        </authorList>
    </citation>
    <scope>NUCLEOTIDE SEQUENCE [LARGE SCALE GENOMIC DNA]</scope>
    <source>
        <strain evidence="5 6">CBS 146.42</strain>
    </source>
</reference>
<evidence type="ECO:0000256" key="1">
    <source>
        <dbReference type="ARBA" id="ARBA00023016"/>
    </source>
</evidence>
<dbReference type="PROSITE" id="PS01031">
    <property type="entry name" value="SHSP"/>
    <property type="match status" value="1"/>
</dbReference>
<name>A0A8H5CXQ8_9AGAR</name>
<evidence type="ECO:0000259" key="4">
    <source>
        <dbReference type="PROSITE" id="PS01031"/>
    </source>
</evidence>
<dbReference type="AlphaFoldDB" id="A0A8H5CXQ8"/>
<dbReference type="InterPro" id="IPR031107">
    <property type="entry name" value="Small_HSP"/>
</dbReference>
<feature type="domain" description="SHSP" evidence="4">
    <location>
        <begin position="65"/>
        <end position="178"/>
    </location>
</feature>
<evidence type="ECO:0000256" key="2">
    <source>
        <dbReference type="PROSITE-ProRule" id="PRU00285"/>
    </source>
</evidence>
<dbReference type="OrthoDB" id="1431247at2759"/>
<dbReference type="InterPro" id="IPR008978">
    <property type="entry name" value="HSP20-like_chaperone"/>
</dbReference>
<keyword evidence="1" id="KW-0346">Stress response</keyword>
<comment type="caution">
    <text evidence="5">The sequence shown here is derived from an EMBL/GenBank/DDBJ whole genome shotgun (WGS) entry which is preliminary data.</text>
</comment>
<organism evidence="5 6">
    <name type="scientific">Leucocoprinus leucothites</name>
    <dbReference type="NCBI Taxonomy" id="201217"/>
    <lineage>
        <taxon>Eukaryota</taxon>
        <taxon>Fungi</taxon>
        <taxon>Dikarya</taxon>
        <taxon>Basidiomycota</taxon>
        <taxon>Agaricomycotina</taxon>
        <taxon>Agaricomycetes</taxon>
        <taxon>Agaricomycetidae</taxon>
        <taxon>Agaricales</taxon>
        <taxon>Agaricineae</taxon>
        <taxon>Agaricaceae</taxon>
        <taxon>Leucocoprinus</taxon>
    </lineage>
</organism>
<dbReference type="Proteomes" id="UP000559027">
    <property type="component" value="Unassembled WGS sequence"/>
</dbReference>
<proteinExistence type="inferred from homology"/>